<evidence type="ECO:0000256" key="4">
    <source>
        <dbReference type="ARBA" id="ARBA00022692"/>
    </source>
</evidence>
<feature type="repeat" description="Solcar" evidence="10">
    <location>
        <begin position="204"/>
        <end position="295"/>
    </location>
</feature>
<feature type="repeat" description="Solcar" evidence="10">
    <location>
        <begin position="104"/>
        <end position="194"/>
    </location>
</feature>
<evidence type="ECO:0000256" key="11">
    <source>
        <dbReference type="RuleBase" id="RU000488"/>
    </source>
</evidence>
<keyword evidence="13" id="KW-1185">Reference proteome</keyword>
<evidence type="ECO:0000313" key="12">
    <source>
        <dbReference type="EMBL" id="VEN40127.1"/>
    </source>
</evidence>
<accession>A0A653BYU5</accession>
<dbReference type="Pfam" id="PF00153">
    <property type="entry name" value="Mito_carr"/>
    <property type="match status" value="3"/>
</dbReference>
<evidence type="ECO:0000256" key="7">
    <source>
        <dbReference type="ARBA" id="ARBA00022989"/>
    </source>
</evidence>
<keyword evidence="7" id="KW-1133">Transmembrane helix</keyword>
<organism evidence="12 13">
    <name type="scientific">Callosobruchus maculatus</name>
    <name type="common">Southern cowpea weevil</name>
    <name type="synonym">Pulse bruchid</name>
    <dbReference type="NCBI Taxonomy" id="64391"/>
    <lineage>
        <taxon>Eukaryota</taxon>
        <taxon>Metazoa</taxon>
        <taxon>Ecdysozoa</taxon>
        <taxon>Arthropoda</taxon>
        <taxon>Hexapoda</taxon>
        <taxon>Insecta</taxon>
        <taxon>Pterygota</taxon>
        <taxon>Neoptera</taxon>
        <taxon>Endopterygota</taxon>
        <taxon>Coleoptera</taxon>
        <taxon>Polyphaga</taxon>
        <taxon>Cucujiformia</taxon>
        <taxon>Chrysomeloidea</taxon>
        <taxon>Chrysomelidae</taxon>
        <taxon>Bruchinae</taxon>
        <taxon>Bruchini</taxon>
        <taxon>Callosobruchus</taxon>
    </lineage>
</organism>
<proteinExistence type="inferred from homology"/>
<dbReference type="InterPro" id="IPR051508">
    <property type="entry name" value="Mito_Carrier_Antiporter"/>
</dbReference>
<dbReference type="Gene3D" id="1.50.40.10">
    <property type="entry name" value="Mitochondrial carrier domain"/>
    <property type="match status" value="1"/>
</dbReference>
<dbReference type="AlphaFoldDB" id="A0A653BYU5"/>
<dbReference type="PANTHER" id="PTHR45928:SF1">
    <property type="entry name" value="RE38146P"/>
    <property type="match status" value="1"/>
</dbReference>
<evidence type="ECO:0000256" key="5">
    <source>
        <dbReference type="ARBA" id="ARBA00022737"/>
    </source>
</evidence>
<sequence>MEFALGGAAAMCAGCFTNPLEVLKIRMQLQGELQAKGKHVVHYRNVLHAGYVVATNEGVLALQKGLVPALWVQLILNGVRLGTFQFCDNRGYIRDKDGNIVFAQSALCTGLGGVLGQFFSSPLFLVKTQLQSQATKTIAVGHQHAHTGLWDALTRIYKGHGVRRGLFRGASASIPRAFFGSISQLISFEYAKQYLYKYDYFKDKRLLTSFLGAMVGGLAVSITMTPFDLILTRLYNQPTDEKGKGKLYKGYIDCVVKIYRRERLPAFYKGFGPMYLRLGPHSILCLVFWDQFKALENKYFHK</sequence>
<evidence type="ECO:0000313" key="13">
    <source>
        <dbReference type="Proteomes" id="UP000410492"/>
    </source>
</evidence>
<keyword evidence="9 10" id="KW-0472">Membrane</keyword>
<dbReference type="OrthoDB" id="6703404at2759"/>
<evidence type="ECO:0000256" key="3">
    <source>
        <dbReference type="ARBA" id="ARBA00022448"/>
    </source>
</evidence>
<comment type="similarity">
    <text evidence="2 11">Belongs to the mitochondrial carrier (TC 2.A.29) family.</text>
</comment>
<dbReference type="SUPFAM" id="SSF103506">
    <property type="entry name" value="Mitochondrial carrier"/>
    <property type="match status" value="1"/>
</dbReference>
<dbReference type="GO" id="GO:0005743">
    <property type="term" value="C:mitochondrial inner membrane"/>
    <property type="evidence" value="ECO:0007669"/>
    <property type="project" value="UniProtKB-SubCell"/>
</dbReference>
<keyword evidence="6" id="KW-0999">Mitochondrion inner membrane</keyword>
<gene>
    <name evidence="12" type="ORF">CALMAC_LOCUS4405</name>
</gene>
<dbReference type="PROSITE" id="PS50920">
    <property type="entry name" value="SOLCAR"/>
    <property type="match status" value="3"/>
</dbReference>
<dbReference type="InterPro" id="IPR023395">
    <property type="entry name" value="MCP_dom_sf"/>
</dbReference>
<comment type="subcellular location">
    <subcellularLocation>
        <location evidence="1">Mitochondrion inner membrane</location>
        <topology evidence="1">Multi-pass membrane protein</topology>
    </subcellularLocation>
</comment>
<name>A0A653BYU5_CALMS</name>
<evidence type="ECO:0000256" key="10">
    <source>
        <dbReference type="PROSITE-ProRule" id="PRU00282"/>
    </source>
</evidence>
<keyword evidence="3 11" id="KW-0813">Transport</keyword>
<evidence type="ECO:0000256" key="1">
    <source>
        <dbReference type="ARBA" id="ARBA00004448"/>
    </source>
</evidence>
<evidence type="ECO:0000256" key="6">
    <source>
        <dbReference type="ARBA" id="ARBA00022792"/>
    </source>
</evidence>
<dbReference type="InterPro" id="IPR018108">
    <property type="entry name" value="MCP_transmembrane"/>
</dbReference>
<keyword evidence="5" id="KW-0677">Repeat</keyword>
<dbReference type="EMBL" id="CAACVG010006347">
    <property type="protein sequence ID" value="VEN40127.1"/>
    <property type="molecule type" value="Genomic_DNA"/>
</dbReference>
<dbReference type="PANTHER" id="PTHR45928">
    <property type="entry name" value="RE38146P"/>
    <property type="match status" value="1"/>
</dbReference>
<keyword evidence="8" id="KW-0496">Mitochondrion</keyword>
<evidence type="ECO:0000256" key="9">
    <source>
        <dbReference type="ARBA" id="ARBA00023136"/>
    </source>
</evidence>
<reference evidence="12 13" key="1">
    <citation type="submission" date="2019-01" db="EMBL/GenBank/DDBJ databases">
        <authorList>
            <person name="Sayadi A."/>
        </authorList>
    </citation>
    <scope>NUCLEOTIDE SEQUENCE [LARGE SCALE GENOMIC DNA]</scope>
</reference>
<dbReference type="Proteomes" id="UP000410492">
    <property type="component" value="Unassembled WGS sequence"/>
</dbReference>
<feature type="repeat" description="Solcar" evidence="10">
    <location>
        <begin position="1"/>
        <end position="90"/>
    </location>
</feature>
<protein>
    <recommendedName>
        <fullName evidence="14">Solute carrier family 25 member 35</fullName>
    </recommendedName>
</protein>
<evidence type="ECO:0000256" key="2">
    <source>
        <dbReference type="ARBA" id="ARBA00006375"/>
    </source>
</evidence>
<evidence type="ECO:0000256" key="8">
    <source>
        <dbReference type="ARBA" id="ARBA00023128"/>
    </source>
</evidence>
<evidence type="ECO:0008006" key="14">
    <source>
        <dbReference type="Google" id="ProtNLM"/>
    </source>
</evidence>
<keyword evidence="4 10" id="KW-0812">Transmembrane</keyword>